<dbReference type="Proteomes" id="UP000018720">
    <property type="component" value="Unassembled WGS sequence"/>
</dbReference>
<dbReference type="EMBL" id="AHOM02000010">
    <property type="protein sequence ID" value="EJZ41106.1"/>
    <property type="molecule type" value="Genomic_DNA"/>
</dbReference>
<comment type="caution">
    <text evidence="1">The sequence shown here is derived from an EMBL/GenBank/DDBJ whole genome shotgun (WGS) entry which is preliminary data.</text>
</comment>
<proteinExistence type="predicted"/>
<accession>A0ABN0H6C7</accession>
<evidence type="ECO:0000313" key="1">
    <source>
        <dbReference type="EMBL" id="EJZ41106.1"/>
    </source>
</evidence>
<organism evidence="1 2">
    <name type="scientific">Leptospira licerasiae str. MMD4847</name>
    <dbReference type="NCBI Taxonomy" id="1049971"/>
    <lineage>
        <taxon>Bacteria</taxon>
        <taxon>Pseudomonadati</taxon>
        <taxon>Spirochaetota</taxon>
        <taxon>Spirochaetia</taxon>
        <taxon>Leptospirales</taxon>
        <taxon>Leptospiraceae</taxon>
        <taxon>Leptospira</taxon>
    </lineage>
</organism>
<sequence length="44" mass="4957">MDLVSEFQLYEIAHTDRKQGKGGRVKPSLALPAIFPFGWTKLLP</sequence>
<protein>
    <recommendedName>
        <fullName evidence="3">Transposase</fullName>
    </recommendedName>
</protein>
<reference evidence="1 2" key="1">
    <citation type="submission" date="2012-08" db="EMBL/GenBank/DDBJ databases">
        <authorList>
            <person name="Harkins D.M."/>
            <person name="Durkin A.S."/>
            <person name="Selengut J.D."/>
            <person name="Sanka R."/>
            <person name="DePew J."/>
            <person name="Purushe J."/>
            <person name="Matthias M.A."/>
            <person name="Vinetz J.M."/>
            <person name="Sutton G.G."/>
            <person name="Nelson W.C."/>
            <person name="Fouts D.E."/>
        </authorList>
    </citation>
    <scope>NUCLEOTIDE SEQUENCE [LARGE SCALE GENOMIC DNA]</scope>
    <source>
        <strain evidence="1 2">MMD4847</strain>
    </source>
</reference>
<keyword evidence="2" id="KW-1185">Reference proteome</keyword>
<evidence type="ECO:0008006" key="3">
    <source>
        <dbReference type="Google" id="ProtNLM"/>
    </source>
</evidence>
<evidence type="ECO:0000313" key="2">
    <source>
        <dbReference type="Proteomes" id="UP000018720"/>
    </source>
</evidence>
<gene>
    <name evidence="1" type="ORF">LEP1GSC178_1279</name>
</gene>
<name>A0ABN0H6C7_9LEPT</name>